<sequence length="1539" mass="162608">MLTEVSVAVSFVTSFLYGKLPRRRVLMLGEELDKAIQAKFRGHWYPDQPLKGTAYRCLKLSGDNPNLLLFEAAREIGLEAAEILQHLPDSLTLWIDPGEVSYRIGEKGAVSVLYTDKGHDESPSEFNPEAQDFVPASEQLLLAQNFAQLGLGQLYSSQQQQQQDLINYSQYMLQKSSSAPNFFTAAAFAQTKFGSTKLRQQTRRTAGGRSNGGGFGDSSGRRGAASRAVGGGGGFGAVAGAPLNFSAQQPPIQASLGRHSTVAAASTVAFNRSVSMSPGIGYSSVDWSTGLGGPGGSDVGGQRLSVHIPTAGASYHSSNGSSRQTSPGAAAAAAAAAAASAALRAEGPCVWLTSTHCLSESVSVQVSALQSRTVSATAFAFQMPSSGGRAGSPASSQNERRPRQTATIPQIRQDVENQTAAMEELLRQIRATTQSQQGTNCIHVSYDQSTRISVGSSFLKNYKFNSTAAAAAAASSADSRPPSGPWSGTDSRTSAAGPKDNPPPSHRIRRFLRPAGRRWLPTQSTPIKLVHLTTPSYLVHKDFRSAIVRRDETEALDDVEPLHPAESAVHAAAGRPGSLDEIPLSSCSTETTAECSECFLQQKFSAVRVTTFFGSVPKNANSTIKGAQGKHARFNRGRRLSFICQPLAVLNWWRLPLSNQRSTQWGTPEPCDSNRCPSAPHLDLLVDHRHCQPNNTQEPALACSSCRFDASSSGGGRGAVGFTGTGMRDAPPKLAADNDVDCSDARRPPRLGKGDCVVWVFLFDGGVGEGVSKVGEALPLDAASRRLFLPLRLRYRRSRSRGRARHLPAVAAESLESLSSLTPAVAAGDWVRSRLRRSRSSRWPTGTPERRQPAAASEEVAEVAAAASLRQGSCLSSRCSSESQPPPTRTITSVTGAASDGVASAAGGCSVGPSSTDAGDRGSSDCSGTDCRELLAGEAKPESEQVGLLFISSASISCSKCTSSGTSRPNRAPALASSSRHSTTLRGFFLPTRSSVSNRTQLCRPSARHQPMKQAMLSRAMKLPGGARGRTGGAACGRRRGGAPERSGRSRVDAAAALELSWSAAAACTMAAWRHSSAPESRPARKPSWSSPGRSQSCRQESQSAKSAIIACRKASPLLNPRTLDCCGGGGCCGSGSVELAVMDGAAGIQPGGNVNEIETGFIELSSAKFSGLRAPWRNAFGDIVPQPALTAILPIPLTPEHMQAHQYLGPGLALGPLELHLEPLGADLEAVHRLDGRGSRGRVVEADEAEALALVGGPVHVHLGRDHRAERGEHLGQFRVAELLRQVVDEQVAAVGPSQDEILRALLVLHRHRDGLLGQRHERVRERCVKPGCKAFGGGRGVSGLNRRMRTIISAKTSGLPAVPRRCPGMTPAAYRAAAVDAASPAAPPPLATLERQSGNWIDVATAGTAGAGLHSLTAVQIVDGTLRLQVIGVLDKSAALADAVLVAKDGAFLDAAEGFKQSSDIVLGLLLGEHADEQLAVVCVMIGGQGESKEDVNLPKFVTARFGICRRLFVVIVDNHGCPEVIRIRMKHNTERL</sequence>
<dbReference type="SUPFAM" id="SSF160696">
    <property type="entry name" value="BTG domain-like"/>
    <property type="match status" value="1"/>
</dbReference>
<dbReference type="WBParaSite" id="maker-uti_cns_0011885-snap-gene-0.2-mRNA-1">
    <property type="protein sequence ID" value="maker-uti_cns_0011885-snap-gene-0.2-mRNA-1"/>
    <property type="gene ID" value="maker-uti_cns_0011885-snap-gene-0.2"/>
</dbReference>
<dbReference type="PRINTS" id="PR00310">
    <property type="entry name" value="ANTIPRLFBTG1"/>
</dbReference>
<organism evidence="6 7">
    <name type="scientific">Macrostomum lignano</name>
    <dbReference type="NCBI Taxonomy" id="282301"/>
    <lineage>
        <taxon>Eukaryota</taxon>
        <taxon>Metazoa</taxon>
        <taxon>Spiralia</taxon>
        <taxon>Lophotrochozoa</taxon>
        <taxon>Platyhelminthes</taxon>
        <taxon>Rhabditophora</taxon>
        <taxon>Macrostomorpha</taxon>
        <taxon>Macrostomida</taxon>
        <taxon>Macrostomidae</taxon>
        <taxon>Macrostomum</taxon>
    </lineage>
</organism>
<proteinExistence type="inferred from homology"/>
<evidence type="ECO:0000259" key="5">
    <source>
        <dbReference type="SMART" id="SM00099"/>
    </source>
</evidence>
<name>A0A1I8IEZ5_9PLAT</name>
<feature type="domain" description="Anti-proliferative protein" evidence="5">
    <location>
        <begin position="1"/>
        <end position="107"/>
    </location>
</feature>
<keyword evidence="6" id="KW-1185">Reference proteome</keyword>
<evidence type="ECO:0000256" key="3">
    <source>
        <dbReference type="SAM" id="Coils"/>
    </source>
</evidence>
<dbReference type="PANTHER" id="PTHR17537">
    <property type="entry name" value="TRANSDUCER OF ERBB2 TOB"/>
    <property type="match status" value="1"/>
</dbReference>
<dbReference type="GO" id="GO:0003714">
    <property type="term" value="F:transcription corepressor activity"/>
    <property type="evidence" value="ECO:0007669"/>
    <property type="project" value="TreeGrafter"/>
</dbReference>
<reference evidence="7" key="1">
    <citation type="submission" date="2016-11" db="UniProtKB">
        <authorList>
            <consortium name="WormBaseParasite"/>
        </authorList>
    </citation>
    <scope>IDENTIFICATION</scope>
</reference>
<dbReference type="Proteomes" id="UP000095280">
    <property type="component" value="Unplaced"/>
</dbReference>
<dbReference type="Pfam" id="PF07742">
    <property type="entry name" value="BTG"/>
    <property type="match status" value="1"/>
</dbReference>
<feature type="region of interest" description="Disordered" evidence="4">
    <location>
        <begin position="383"/>
        <end position="408"/>
    </location>
</feature>
<dbReference type="PANTHER" id="PTHR17537:SF5">
    <property type="entry name" value="TRANSDUCER OF ERBB2, ISOFORM A"/>
    <property type="match status" value="1"/>
</dbReference>
<feature type="compositionally biased region" description="Low complexity" evidence="4">
    <location>
        <begin position="902"/>
        <end position="915"/>
    </location>
</feature>
<dbReference type="InterPro" id="IPR015676">
    <property type="entry name" value="Tob1/2"/>
</dbReference>
<evidence type="ECO:0000313" key="6">
    <source>
        <dbReference type="Proteomes" id="UP000095280"/>
    </source>
</evidence>
<feature type="region of interest" description="Disordered" evidence="4">
    <location>
        <begin position="196"/>
        <end position="227"/>
    </location>
</feature>
<accession>A0A1I8IEZ5</accession>
<feature type="region of interest" description="Disordered" evidence="4">
    <location>
        <begin position="1076"/>
        <end position="1100"/>
    </location>
</feature>
<dbReference type="Gene3D" id="3.90.640.90">
    <property type="entry name" value="Anti-proliferative protein, N-terminal domain"/>
    <property type="match status" value="1"/>
</dbReference>
<protein>
    <submittedName>
        <fullName evidence="7">Anti_prolifrtn domain-containing protein</fullName>
    </submittedName>
</protein>
<dbReference type="InterPro" id="IPR036054">
    <property type="entry name" value="BTG-like_sf"/>
</dbReference>
<evidence type="ECO:0000313" key="7">
    <source>
        <dbReference type="WBParaSite" id="maker-uti_cns_0011885-snap-gene-0.2-mRNA-1"/>
    </source>
</evidence>
<feature type="compositionally biased region" description="Polar residues" evidence="4">
    <location>
        <begin position="1088"/>
        <end position="1100"/>
    </location>
</feature>
<evidence type="ECO:0000256" key="2">
    <source>
        <dbReference type="ARBA" id="ARBA00022553"/>
    </source>
</evidence>
<feature type="compositionally biased region" description="Low complexity" evidence="4">
    <location>
        <begin position="384"/>
        <end position="396"/>
    </location>
</feature>
<feature type="region of interest" description="Disordered" evidence="4">
    <location>
        <begin position="474"/>
        <end position="508"/>
    </location>
</feature>
<feature type="coiled-coil region" evidence="3">
    <location>
        <begin position="408"/>
        <end position="435"/>
    </location>
</feature>
<dbReference type="GO" id="GO:0005737">
    <property type="term" value="C:cytoplasm"/>
    <property type="evidence" value="ECO:0007669"/>
    <property type="project" value="TreeGrafter"/>
</dbReference>
<dbReference type="InterPro" id="IPR002087">
    <property type="entry name" value="Anti_prolifrtn"/>
</dbReference>
<feature type="region of interest" description="Disordered" evidence="4">
    <location>
        <begin position="962"/>
        <end position="981"/>
    </location>
</feature>
<feature type="region of interest" description="Disordered" evidence="4">
    <location>
        <begin position="836"/>
        <end position="857"/>
    </location>
</feature>
<evidence type="ECO:0000256" key="4">
    <source>
        <dbReference type="SAM" id="MobiDB-lite"/>
    </source>
</evidence>
<dbReference type="GO" id="GO:0005634">
    <property type="term" value="C:nucleus"/>
    <property type="evidence" value="ECO:0007669"/>
    <property type="project" value="TreeGrafter"/>
</dbReference>
<keyword evidence="2" id="KW-0597">Phosphoprotein</keyword>
<feature type="region of interest" description="Disordered" evidence="4">
    <location>
        <begin position="902"/>
        <end position="927"/>
    </location>
</feature>
<dbReference type="SMART" id="SM00099">
    <property type="entry name" value="btg1"/>
    <property type="match status" value="1"/>
</dbReference>
<evidence type="ECO:0000256" key="1">
    <source>
        <dbReference type="ARBA" id="ARBA00007989"/>
    </source>
</evidence>
<feature type="compositionally biased region" description="Gly residues" evidence="4">
    <location>
        <begin position="1026"/>
        <end position="1035"/>
    </location>
</feature>
<comment type="similarity">
    <text evidence="1">Belongs to the BTG family.</text>
</comment>
<feature type="region of interest" description="Disordered" evidence="4">
    <location>
        <begin position="1023"/>
        <end position="1050"/>
    </location>
</feature>
<keyword evidence="3" id="KW-0175">Coiled coil</keyword>